<accession>A0A420WI55</accession>
<protein>
    <submittedName>
        <fullName evidence="6">Anion transporter</fullName>
    </submittedName>
</protein>
<feature type="transmembrane region" description="Helical" evidence="5">
    <location>
        <begin position="119"/>
        <end position="138"/>
    </location>
</feature>
<feature type="transmembrane region" description="Helical" evidence="5">
    <location>
        <begin position="76"/>
        <end position="99"/>
    </location>
</feature>
<comment type="caution">
    <text evidence="6">The sequence shown here is derived from an EMBL/GenBank/DDBJ whole genome shotgun (WGS) entry which is preliminary data.</text>
</comment>
<dbReference type="GO" id="GO:0005886">
    <property type="term" value="C:plasma membrane"/>
    <property type="evidence" value="ECO:0007669"/>
    <property type="project" value="TreeGrafter"/>
</dbReference>
<keyword evidence="3 5" id="KW-1133">Transmembrane helix</keyword>
<feature type="transmembrane region" description="Helical" evidence="5">
    <location>
        <begin position="353"/>
        <end position="379"/>
    </location>
</feature>
<dbReference type="RefSeq" id="WP_121220644.1">
    <property type="nucleotide sequence ID" value="NZ_RBIG01000002.1"/>
</dbReference>
<dbReference type="InterPro" id="IPR001898">
    <property type="entry name" value="SLC13A/DASS"/>
</dbReference>
<feature type="transmembrane region" description="Helical" evidence="5">
    <location>
        <begin position="386"/>
        <end position="414"/>
    </location>
</feature>
<proteinExistence type="predicted"/>
<evidence type="ECO:0000313" key="6">
    <source>
        <dbReference type="EMBL" id="RKQ70701.1"/>
    </source>
</evidence>
<feature type="transmembrane region" description="Helical" evidence="5">
    <location>
        <begin position="434"/>
        <end position="457"/>
    </location>
</feature>
<evidence type="ECO:0000256" key="5">
    <source>
        <dbReference type="SAM" id="Phobius"/>
    </source>
</evidence>
<organism evidence="6 7">
    <name type="scientific">Oceanibaculum indicum</name>
    <dbReference type="NCBI Taxonomy" id="526216"/>
    <lineage>
        <taxon>Bacteria</taxon>
        <taxon>Pseudomonadati</taxon>
        <taxon>Pseudomonadota</taxon>
        <taxon>Alphaproteobacteria</taxon>
        <taxon>Rhodospirillales</taxon>
        <taxon>Oceanibaculaceae</taxon>
        <taxon>Oceanibaculum</taxon>
    </lineage>
</organism>
<name>A0A420WI55_9PROT</name>
<keyword evidence="4 5" id="KW-0472">Membrane</keyword>
<evidence type="ECO:0000256" key="4">
    <source>
        <dbReference type="ARBA" id="ARBA00023136"/>
    </source>
</evidence>
<dbReference type="PANTHER" id="PTHR10283">
    <property type="entry name" value="SOLUTE CARRIER FAMILY 13 MEMBER"/>
    <property type="match status" value="1"/>
</dbReference>
<dbReference type="OrthoDB" id="5460483at2"/>
<evidence type="ECO:0000256" key="1">
    <source>
        <dbReference type="ARBA" id="ARBA00004141"/>
    </source>
</evidence>
<dbReference type="Pfam" id="PF00939">
    <property type="entry name" value="Na_sulph_symp"/>
    <property type="match status" value="1"/>
</dbReference>
<dbReference type="AlphaFoldDB" id="A0A420WI55"/>
<feature type="transmembrane region" description="Helical" evidence="5">
    <location>
        <begin position="46"/>
        <end position="69"/>
    </location>
</feature>
<reference evidence="6 7" key="1">
    <citation type="submission" date="2018-10" db="EMBL/GenBank/DDBJ databases">
        <title>Comparative analysis of microorganisms from saline springs in Andes Mountain Range, Colombia.</title>
        <authorList>
            <person name="Rubin E."/>
        </authorList>
    </citation>
    <scope>NUCLEOTIDE SEQUENCE [LARGE SCALE GENOMIC DNA]</scope>
    <source>
        <strain evidence="6 7">USBA 36</strain>
    </source>
</reference>
<sequence>MASALRQRAPALLVLAAALLVLFLPAPEGAPAGFSAAAALTIFAIGFWAVGALPEYLTAVCFFLLAMIFKVAPANVVFSGFEAGALWLVFGGLIIAAGVQRTGLGRRIAELLVGKLAGSYPRIITGVVLVSLALAFLMPSTMGRVLLLVPIFLALADRMGFEPGSNGRTGMVVAVALSSFLGPAAILPANVPNNVLAGAAEAYHGLTITYFDYLLLHFPVLGVLKSALLVWLICRIFPDRVHAELPPLGERTKLSGEERNLAIILGLALAFFVTDTLHGISPAWISLAAGVACLLPMIAIVTPQGFRTDVQMGPLFYVAGILGLGALVATSGVGDFLSRLLLDAVHLEEGADAYNFFALSAIGMVLGMVATMPGIPAILSPIAGDIAAVTGLTLDQVLMLQVLGFSTLVLPYQVPPVLVALQVGGVPVGQAARVTLPLVALTWVLLIPLDYLWWVALGELSLPSFLL</sequence>
<keyword evidence="2 5" id="KW-0812">Transmembrane</keyword>
<feature type="transmembrane region" description="Helical" evidence="5">
    <location>
        <begin position="214"/>
        <end position="238"/>
    </location>
</feature>
<evidence type="ECO:0000256" key="2">
    <source>
        <dbReference type="ARBA" id="ARBA00022692"/>
    </source>
</evidence>
<evidence type="ECO:0000313" key="7">
    <source>
        <dbReference type="Proteomes" id="UP000277424"/>
    </source>
</evidence>
<dbReference type="Proteomes" id="UP000277424">
    <property type="component" value="Unassembled WGS sequence"/>
</dbReference>
<feature type="transmembrane region" description="Helical" evidence="5">
    <location>
        <begin position="314"/>
        <end position="333"/>
    </location>
</feature>
<dbReference type="GO" id="GO:0022857">
    <property type="term" value="F:transmembrane transporter activity"/>
    <property type="evidence" value="ECO:0007669"/>
    <property type="project" value="InterPro"/>
</dbReference>
<comment type="subcellular location">
    <subcellularLocation>
        <location evidence="1">Membrane</location>
        <topology evidence="1">Multi-pass membrane protein</topology>
    </subcellularLocation>
</comment>
<evidence type="ECO:0000256" key="3">
    <source>
        <dbReference type="ARBA" id="ARBA00022989"/>
    </source>
</evidence>
<dbReference type="EMBL" id="RBIG01000002">
    <property type="protein sequence ID" value="RKQ70701.1"/>
    <property type="molecule type" value="Genomic_DNA"/>
</dbReference>
<gene>
    <name evidence="6" type="ORF">BCL74_2651</name>
</gene>
<feature type="transmembrane region" description="Helical" evidence="5">
    <location>
        <begin position="283"/>
        <end position="302"/>
    </location>
</feature>